<dbReference type="Proteomes" id="UP000015105">
    <property type="component" value="Chromosome 6D"/>
</dbReference>
<evidence type="ECO:0000313" key="2">
    <source>
        <dbReference type="Proteomes" id="UP000015105"/>
    </source>
</evidence>
<sequence length="75" mass="8427">MFSFVVICPASYCTCTSILMLKTKFVNDSVGVRSTMSISEGSHHGDCWSKHSPQCRGHLVDNNLLPFSYPLLFHF</sequence>
<keyword evidence="2" id="KW-1185">Reference proteome</keyword>
<reference evidence="1" key="5">
    <citation type="journal article" date="2021" name="G3 (Bethesda)">
        <title>Aegilops tauschii genome assembly Aet v5.0 features greater sequence contiguity and improved annotation.</title>
        <authorList>
            <person name="Wang L."/>
            <person name="Zhu T."/>
            <person name="Rodriguez J.C."/>
            <person name="Deal K.R."/>
            <person name="Dubcovsky J."/>
            <person name="McGuire P.E."/>
            <person name="Lux T."/>
            <person name="Spannagl M."/>
            <person name="Mayer K.F.X."/>
            <person name="Baldrich P."/>
            <person name="Meyers B.C."/>
            <person name="Huo N."/>
            <person name="Gu Y.Q."/>
            <person name="Zhou H."/>
            <person name="Devos K.M."/>
            <person name="Bennetzen J.L."/>
            <person name="Unver T."/>
            <person name="Budak H."/>
            <person name="Gulick P.J."/>
            <person name="Galiba G."/>
            <person name="Kalapos B."/>
            <person name="Nelson D.R."/>
            <person name="Li P."/>
            <person name="You F.M."/>
            <person name="Luo M.C."/>
            <person name="Dvorak J."/>
        </authorList>
    </citation>
    <scope>NUCLEOTIDE SEQUENCE [LARGE SCALE GENOMIC DNA]</scope>
    <source>
        <strain evidence="1">cv. AL8/78</strain>
    </source>
</reference>
<protein>
    <submittedName>
        <fullName evidence="1">Uncharacterized protein</fullName>
    </submittedName>
</protein>
<reference evidence="1" key="3">
    <citation type="journal article" date="2017" name="Nature">
        <title>Genome sequence of the progenitor of the wheat D genome Aegilops tauschii.</title>
        <authorList>
            <person name="Luo M.C."/>
            <person name="Gu Y.Q."/>
            <person name="Puiu D."/>
            <person name="Wang H."/>
            <person name="Twardziok S.O."/>
            <person name="Deal K.R."/>
            <person name="Huo N."/>
            <person name="Zhu T."/>
            <person name="Wang L."/>
            <person name="Wang Y."/>
            <person name="McGuire P.E."/>
            <person name="Liu S."/>
            <person name="Long H."/>
            <person name="Ramasamy R.K."/>
            <person name="Rodriguez J.C."/>
            <person name="Van S.L."/>
            <person name="Yuan L."/>
            <person name="Wang Z."/>
            <person name="Xia Z."/>
            <person name="Xiao L."/>
            <person name="Anderson O.D."/>
            <person name="Ouyang S."/>
            <person name="Liang Y."/>
            <person name="Zimin A.V."/>
            <person name="Pertea G."/>
            <person name="Qi P."/>
            <person name="Bennetzen J.L."/>
            <person name="Dai X."/>
            <person name="Dawson M.W."/>
            <person name="Muller H.G."/>
            <person name="Kugler K."/>
            <person name="Rivarola-Duarte L."/>
            <person name="Spannagl M."/>
            <person name="Mayer K.F.X."/>
            <person name="Lu F.H."/>
            <person name="Bevan M.W."/>
            <person name="Leroy P."/>
            <person name="Li P."/>
            <person name="You F.M."/>
            <person name="Sun Q."/>
            <person name="Liu Z."/>
            <person name="Lyons E."/>
            <person name="Wicker T."/>
            <person name="Salzberg S.L."/>
            <person name="Devos K.M."/>
            <person name="Dvorak J."/>
        </authorList>
    </citation>
    <scope>NUCLEOTIDE SEQUENCE [LARGE SCALE GENOMIC DNA]</scope>
    <source>
        <strain evidence="1">cv. AL8/78</strain>
    </source>
</reference>
<proteinExistence type="predicted"/>
<dbReference type="Gramene" id="AET6Gv20831700.20">
    <property type="protein sequence ID" value="AET6Gv20831700.20"/>
    <property type="gene ID" value="AET6Gv20831700"/>
</dbReference>
<reference evidence="1" key="4">
    <citation type="submission" date="2019-03" db="UniProtKB">
        <authorList>
            <consortium name="EnsemblPlants"/>
        </authorList>
    </citation>
    <scope>IDENTIFICATION</scope>
</reference>
<dbReference type="AlphaFoldDB" id="A0A453PR80"/>
<accession>A0A453PR80</accession>
<organism evidence="1 2">
    <name type="scientific">Aegilops tauschii subsp. strangulata</name>
    <name type="common">Goatgrass</name>
    <dbReference type="NCBI Taxonomy" id="200361"/>
    <lineage>
        <taxon>Eukaryota</taxon>
        <taxon>Viridiplantae</taxon>
        <taxon>Streptophyta</taxon>
        <taxon>Embryophyta</taxon>
        <taxon>Tracheophyta</taxon>
        <taxon>Spermatophyta</taxon>
        <taxon>Magnoliopsida</taxon>
        <taxon>Liliopsida</taxon>
        <taxon>Poales</taxon>
        <taxon>Poaceae</taxon>
        <taxon>BOP clade</taxon>
        <taxon>Pooideae</taxon>
        <taxon>Triticodae</taxon>
        <taxon>Triticeae</taxon>
        <taxon>Triticinae</taxon>
        <taxon>Aegilops</taxon>
    </lineage>
</organism>
<name>A0A453PR80_AEGTS</name>
<reference evidence="2" key="1">
    <citation type="journal article" date="2014" name="Science">
        <title>Ancient hybridizations among the ancestral genomes of bread wheat.</title>
        <authorList>
            <consortium name="International Wheat Genome Sequencing Consortium,"/>
            <person name="Marcussen T."/>
            <person name="Sandve S.R."/>
            <person name="Heier L."/>
            <person name="Spannagl M."/>
            <person name="Pfeifer M."/>
            <person name="Jakobsen K.S."/>
            <person name="Wulff B.B."/>
            <person name="Steuernagel B."/>
            <person name="Mayer K.F."/>
            <person name="Olsen O.A."/>
        </authorList>
    </citation>
    <scope>NUCLEOTIDE SEQUENCE [LARGE SCALE GENOMIC DNA]</scope>
    <source>
        <strain evidence="2">cv. AL8/78</strain>
    </source>
</reference>
<dbReference type="EnsemblPlants" id="AET6Gv20831700.20">
    <property type="protein sequence ID" value="AET6Gv20831700.20"/>
    <property type="gene ID" value="AET6Gv20831700"/>
</dbReference>
<reference evidence="2" key="2">
    <citation type="journal article" date="2017" name="Nat. Plants">
        <title>The Aegilops tauschii genome reveals multiple impacts of transposons.</title>
        <authorList>
            <person name="Zhao G."/>
            <person name="Zou C."/>
            <person name="Li K."/>
            <person name="Wang K."/>
            <person name="Li T."/>
            <person name="Gao L."/>
            <person name="Zhang X."/>
            <person name="Wang H."/>
            <person name="Yang Z."/>
            <person name="Liu X."/>
            <person name="Jiang W."/>
            <person name="Mao L."/>
            <person name="Kong X."/>
            <person name="Jiao Y."/>
            <person name="Jia J."/>
        </authorList>
    </citation>
    <scope>NUCLEOTIDE SEQUENCE [LARGE SCALE GENOMIC DNA]</scope>
    <source>
        <strain evidence="2">cv. AL8/78</strain>
    </source>
</reference>
<evidence type="ECO:0000313" key="1">
    <source>
        <dbReference type="EnsemblPlants" id="AET6Gv20831700.20"/>
    </source>
</evidence>